<organism evidence="1">
    <name type="scientific">freshwater metagenome</name>
    <dbReference type="NCBI Taxonomy" id="449393"/>
    <lineage>
        <taxon>unclassified sequences</taxon>
        <taxon>metagenomes</taxon>
        <taxon>ecological metagenomes</taxon>
    </lineage>
</organism>
<reference evidence="1" key="1">
    <citation type="submission" date="2020-05" db="EMBL/GenBank/DDBJ databases">
        <authorList>
            <person name="Chiriac C."/>
            <person name="Salcher M."/>
            <person name="Ghai R."/>
            <person name="Kavagutti S V."/>
        </authorList>
    </citation>
    <scope>NUCLEOTIDE SEQUENCE</scope>
</reference>
<name>A0A6J6AX08_9ZZZZ</name>
<dbReference type="AlphaFoldDB" id="A0A6J6AX08"/>
<evidence type="ECO:0000313" key="1">
    <source>
        <dbReference type="EMBL" id="CAB4531231.1"/>
    </source>
</evidence>
<protein>
    <submittedName>
        <fullName evidence="1">Unannotated protein</fullName>
    </submittedName>
</protein>
<sequence>MKLRTTKIMQILVVFSALTLIAGNATVANAAAKKTITCYKGTTVKKVTAANPKCPAGYSTKKPVVKSTAKPAATASTKAGSVAFQGTYKGKISIVFGDNNLIQVTKVDGTGTGNVSGLSDMSGTASAAPANLCDNFSGKGVISGGGNTLSLAFDSSSQGCADSDSAPATVTIKGSAKITGGTGKYAGATGTLTVKGTFDINSKGIVGSTEASTFSMDLSGNIATK</sequence>
<dbReference type="EMBL" id="CAEZSI010000001">
    <property type="protein sequence ID" value="CAB4531231.1"/>
    <property type="molecule type" value="Genomic_DNA"/>
</dbReference>
<accession>A0A6J6AX08</accession>
<gene>
    <name evidence="1" type="ORF">UFOPK1412_00012</name>
</gene>
<proteinExistence type="predicted"/>